<evidence type="ECO:0000313" key="2">
    <source>
        <dbReference type="EMBL" id="CAD7275706.1"/>
    </source>
</evidence>
<dbReference type="AlphaFoldDB" id="A0A7R9BJK9"/>
<feature type="region of interest" description="Disordered" evidence="1">
    <location>
        <begin position="1"/>
        <end position="23"/>
    </location>
</feature>
<evidence type="ECO:0000256" key="1">
    <source>
        <dbReference type="SAM" id="MobiDB-lite"/>
    </source>
</evidence>
<reference evidence="2" key="1">
    <citation type="submission" date="2020-11" db="EMBL/GenBank/DDBJ databases">
        <authorList>
            <person name="Tran Van P."/>
        </authorList>
    </citation>
    <scope>NUCLEOTIDE SEQUENCE</scope>
</reference>
<gene>
    <name evidence="2" type="ORF">NMOB1V02_LOCUS3495</name>
</gene>
<sequence length="132" mass="14359">MAAEKAEDEKQRELTKPQQVTSDEKCNIKASAIRDILGKWKEVQDFFIQHHPNQLEAHQAVDVTESVCGRHFHNLLKSKEKQTTIHRFFSPEKAGPSGVQPGPSGVQAGPSGGQAGASGVKKRAIGDESDSD</sequence>
<organism evidence="2">
    <name type="scientific">Notodromas monacha</name>
    <dbReference type="NCBI Taxonomy" id="399045"/>
    <lineage>
        <taxon>Eukaryota</taxon>
        <taxon>Metazoa</taxon>
        <taxon>Ecdysozoa</taxon>
        <taxon>Arthropoda</taxon>
        <taxon>Crustacea</taxon>
        <taxon>Oligostraca</taxon>
        <taxon>Ostracoda</taxon>
        <taxon>Podocopa</taxon>
        <taxon>Podocopida</taxon>
        <taxon>Cypridocopina</taxon>
        <taxon>Cypridoidea</taxon>
        <taxon>Cyprididae</taxon>
        <taxon>Notodromas</taxon>
    </lineage>
</organism>
<feature type="compositionally biased region" description="Low complexity" evidence="1">
    <location>
        <begin position="95"/>
        <end position="109"/>
    </location>
</feature>
<dbReference type="OrthoDB" id="7607518at2759"/>
<feature type="region of interest" description="Disordered" evidence="1">
    <location>
        <begin position="81"/>
        <end position="132"/>
    </location>
</feature>
<protein>
    <submittedName>
        <fullName evidence="2">Uncharacterized protein</fullName>
    </submittedName>
</protein>
<keyword evidence="3" id="KW-1185">Reference proteome</keyword>
<name>A0A7R9BJK9_9CRUS</name>
<proteinExistence type="predicted"/>
<feature type="compositionally biased region" description="Basic and acidic residues" evidence="1">
    <location>
        <begin position="1"/>
        <end position="15"/>
    </location>
</feature>
<dbReference type="EMBL" id="CAJPEX010000464">
    <property type="protein sequence ID" value="CAG0915858.1"/>
    <property type="molecule type" value="Genomic_DNA"/>
</dbReference>
<dbReference type="Proteomes" id="UP000678499">
    <property type="component" value="Unassembled WGS sequence"/>
</dbReference>
<accession>A0A7R9BJK9</accession>
<evidence type="ECO:0000313" key="3">
    <source>
        <dbReference type="Proteomes" id="UP000678499"/>
    </source>
</evidence>
<dbReference type="EMBL" id="OA882501">
    <property type="protein sequence ID" value="CAD7275706.1"/>
    <property type="molecule type" value="Genomic_DNA"/>
</dbReference>